<keyword evidence="10" id="KW-0406">Ion transport</keyword>
<gene>
    <name evidence="16" type="ORF">K489DRAFT_326638</name>
</gene>
<dbReference type="PANTHER" id="PTHR11972:SF153">
    <property type="entry name" value="SUPEROXIDE-GENERATING NADPH OXIDASE HEAVY CHAIN SUBUNIT A"/>
    <property type="match status" value="1"/>
</dbReference>
<keyword evidence="5" id="KW-0106">Calcium</keyword>
<dbReference type="InterPro" id="IPR050369">
    <property type="entry name" value="RBOH/FRE"/>
</dbReference>
<dbReference type="PANTHER" id="PTHR11972">
    <property type="entry name" value="NADPH OXIDASE"/>
    <property type="match status" value="1"/>
</dbReference>
<dbReference type="GeneID" id="54359718"/>
<evidence type="ECO:0000256" key="8">
    <source>
        <dbReference type="ARBA" id="ARBA00022989"/>
    </source>
</evidence>
<evidence type="ECO:0000313" key="15">
    <source>
        <dbReference type="Proteomes" id="UP000504637"/>
    </source>
</evidence>
<dbReference type="PROSITE" id="PS51384">
    <property type="entry name" value="FAD_FR"/>
    <property type="match status" value="1"/>
</dbReference>
<accession>A0A6J3LWF5</accession>
<keyword evidence="11 12" id="KW-0472">Membrane</keyword>
<evidence type="ECO:0000256" key="5">
    <source>
        <dbReference type="ARBA" id="ARBA00022837"/>
    </source>
</evidence>
<keyword evidence="7" id="KW-0249">Electron transport</keyword>
<organism evidence="16">
    <name type="scientific">Dissoconium aciculare CBS 342.82</name>
    <dbReference type="NCBI Taxonomy" id="1314786"/>
    <lineage>
        <taxon>Eukaryota</taxon>
        <taxon>Fungi</taxon>
        <taxon>Dikarya</taxon>
        <taxon>Ascomycota</taxon>
        <taxon>Pezizomycotina</taxon>
        <taxon>Dothideomycetes</taxon>
        <taxon>Dothideomycetidae</taxon>
        <taxon>Mycosphaerellales</taxon>
        <taxon>Dissoconiaceae</taxon>
        <taxon>Dissoconium</taxon>
    </lineage>
</organism>
<evidence type="ECO:0000256" key="9">
    <source>
        <dbReference type="ARBA" id="ARBA00023002"/>
    </source>
</evidence>
<evidence type="ECO:0000256" key="12">
    <source>
        <dbReference type="SAM" id="Phobius"/>
    </source>
</evidence>
<feature type="transmembrane region" description="Helical" evidence="12">
    <location>
        <begin position="300"/>
        <end position="320"/>
    </location>
</feature>
<dbReference type="InterPro" id="IPR017927">
    <property type="entry name" value="FAD-bd_FR_type"/>
</dbReference>
<dbReference type="Pfam" id="PF08022">
    <property type="entry name" value="FAD_binding_8"/>
    <property type="match status" value="1"/>
</dbReference>
<keyword evidence="6" id="KW-0521">NADP</keyword>
<dbReference type="PROSITE" id="PS50222">
    <property type="entry name" value="EF_HAND_2"/>
    <property type="match status" value="1"/>
</dbReference>
<dbReference type="InterPro" id="IPR013121">
    <property type="entry name" value="Fe_red_NAD-bd_6"/>
</dbReference>
<reference evidence="16" key="3">
    <citation type="submission" date="2025-08" db="UniProtKB">
        <authorList>
            <consortium name="RefSeq"/>
        </authorList>
    </citation>
    <scope>IDENTIFICATION</scope>
    <source>
        <strain evidence="16">CBS 342.82</strain>
    </source>
</reference>
<keyword evidence="3 12" id="KW-0812">Transmembrane</keyword>
<evidence type="ECO:0000256" key="4">
    <source>
        <dbReference type="ARBA" id="ARBA00022827"/>
    </source>
</evidence>
<feature type="domain" description="FAD-binding FR-type" evidence="14">
    <location>
        <begin position="344"/>
        <end position="452"/>
    </location>
</feature>
<dbReference type="RefSeq" id="XP_033456008.1">
    <property type="nucleotide sequence ID" value="XM_033601918.1"/>
</dbReference>
<dbReference type="InterPro" id="IPR018247">
    <property type="entry name" value="EF_Hand_1_Ca_BS"/>
</dbReference>
<evidence type="ECO:0000259" key="13">
    <source>
        <dbReference type="PROSITE" id="PS50222"/>
    </source>
</evidence>
<dbReference type="GO" id="GO:0005509">
    <property type="term" value="F:calcium ion binding"/>
    <property type="evidence" value="ECO:0007669"/>
    <property type="project" value="InterPro"/>
</dbReference>
<feature type="domain" description="EF-hand" evidence="13">
    <location>
        <begin position="1"/>
        <end position="36"/>
    </location>
</feature>
<dbReference type="AlphaFoldDB" id="A0A6J3LWF5"/>
<evidence type="ECO:0000256" key="7">
    <source>
        <dbReference type="ARBA" id="ARBA00022982"/>
    </source>
</evidence>
<dbReference type="InterPro" id="IPR000778">
    <property type="entry name" value="Cyt_b245_heavy_chain"/>
</dbReference>
<reference evidence="16" key="1">
    <citation type="submission" date="2020-01" db="EMBL/GenBank/DDBJ databases">
        <authorList>
            <consortium name="DOE Joint Genome Institute"/>
            <person name="Haridas S."/>
            <person name="Albert R."/>
            <person name="Binder M."/>
            <person name="Bloem J."/>
            <person name="Labutti K."/>
            <person name="Salamov A."/>
            <person name="Andreopoulos B."/>
            <person name="Baker S.E."/>
            <person name="Barry K."/>
            <person name="Bills G."/>
            <person name="Bluhm B.H."/>
            <person name="Cannon C."/>
            <person name="Castanera R."/>
            <person name="Culley D.E."/>
            <person name="Daum C."/>
            <person name="Ezra D."/>
            <person name="Gonzalez J.B."/>
            <person name="Henrissat B."/>
            <person name="Kuo A."/>
            <person name="Liang C."/>
            <person name="Lipzen A."/>
            <person name="Lutzoni F."/>
            <person name="Magnuson J."/>
            <person name="Mondo S."/>
            <person name="Nolan M."/>
            <person name="Ohm R."/>
            <person name="Pangilinan J."/>
            <person name="Park H.-J."/>
            <person name="Ramirez L."/>
            <person name="Alfaro M."/>
            <person name="Sun H."/>
            <person name="Tritt A."/>
            <person name="Yoshinaga Y."/>
            <person name="Zwiers L.-H."/>
            <person name="Turgeon B.G."/>
            <person name="Goodwin S.B."/>
            <person name="Spatafora J.W."/>
            <person name="Crous P.W."/>
            <person name="Grigoriev I.V."/>
        </authorList>
    </citation>
    <scope>NUCLEOTIDE SEQUENCE</scope>
    <source>
        <strain evidence="16">CBS 342.82</strain>
    </source>
</reference>
<dbReference type="SFLD" id="SFLDG01169">
    <property type="entry name" value="NADPH_oxidase_subgroup_(NOX)"/>
    <property type="match status" value="1"/>
</dbReference>
<feature type="transmembrane region" description="Helical" evidence="12">
    <location>
        <begin position="212"/>
        <end position="231"/>
    </location>
</feature>
<dbReference type="Gene3D" id="3.40.50.80">
    <property type="entry name" value="Nucleotide-binding domain of ferredoxin-NADP reductase (FNR) module"/>
    <property type="match status" value="1"/>
</dbReference>
<dbReference type="InterPro" id="IPR039261">
    <property type="entry name" value="FNR_nucleotide-bd"/>
</dbReference>
<dbReference type="InterPro" id="IPR017938">
    <property type="entry name" value="Riboflavin_synthase-like_b-brl"/>
</dbReference>
<dbReference type="PRINTS" id="PR00466">
    <property type="entry name" value="GP91PHOX"/>
</dbReference>
<dbReference type="InterPro" id="IPR002048">
    <property type="entry name" value="EF_hand_dom"/>
</dbReference>
<evidence type="ECO:0000256" key="3">
    <source>
        <dbReference type="ARBA" id="ARBA00022692"/>
    </source>
</evidence>
<dbReference type="SUPFAM" id="SSF52343">
    <property type="entry name" value="Ferredoxin reductase-like, C-terminal NADP-linked domain"/>
    <property type="match status" value="1"/>
</dbReference>
<evidence type="ECO:0000256" key="6">
    <source>
        <dbReference type="ARBA" id="ARBA00022857"/>
    </source>
</evidence>
<comment type="subcellular location">
    <subcellularLocation>
        <location evidence="1">Membrane</location>
        <topology evidence="1">Multi-pass membrane protein</topology>
    </subcellularLocation>
</comment>
<evidence type="ECO:0000256" key="1">
    <source>
        <dbReference type="ARBA" id="ARBA00004141"/>
    </source>
</evidence>
<dbReference type="InterPro" id="IPR013130">
    <property type="entry name" value="Fe3_Rdtase_TM_dom"/>
</dbReference>
<evidence type="ECO:0000256" key="2">
    <source>
        <dbReference type="ARBA" id="ARBA00022630"/>
    </source>
</evidence>
<proteinExistence type="predicted"/>
<evidence type="ECO:0000256" key="11">
    <source>
        <dbReference type="ARBA" id="ARBA00023136"/>
    </source>
</evidence>
<keyword evidence="10" id="KW-0813">Transport</keyword>
<evidence type="ECO:0008006" key="17">
    <source>
        <dbReference type="Google" id="ProtNLM"/>
    </source>
</evidence>
<keyword evidence="9" id="KW-0560">Oxidoreductase</keyword>
<evidence type="ECO:0000256" key="10">
    <source>
        <dbReference type="ARBA" id="ARBA00023065"/>
    </source>
</evidence>
<feature type="transmembrane region" description="Helical" evidence="12">
    <location>
        <begin position="174"/>
        <end position="191"/>
    </location>
</feature>
<dbReference type="OrthoDB" id="167398at2759"/>
<dbReference type="InterPro" id="IPR011992">
    <property type="entry name" value="EF-hand-dom_pair"/>
</dbReference>
<feature type="transmembrane region" description="Helical" evidence="12">
    <location>
        <begin position="131"/>
        <end position="154"/>
    </location>
</feature>
<dbReference type="GO" id="GO:0043020">
    <property type="term" value="C:NADPH oxidase complex"/>
    <property type="evidence" value="ECO:0007669"/>
    <property type="project" value="TreeGrafter"/>
</dbReference>
<dbReference type="SUPFAM" id="SSF47473">
    <property type="entry name" value="EF-hand"/>
    <property type="match status" value="1"/>
</dbReference>
<sequence length="659" mass="75093">MTDDEIDAFFKDMDSNGDGFVEYSELEAKLKKVHEELAPNPERHHLNHPDRRDVEKGGEVDELHEFMRKIMPGCSQRLSKEEFHARVSTWQVPSQRQTGAQEQQKEENEVVKRWPMTTRIRALWAVYNHNVFFLTLVVAFILGISLWQLLIYALSGEARAALGWGVIVAKGSAGAIYPIFIFMLLSMSRHLQTFVRRSRTISRIIDWDHAQVFHIYICIAGLFFASLHAIGHLSGSFVFASRTSPEAQRAIGSYLGVQTPRSYVAYVRSLPGWSGVVSIGLFWIISGLSVPYIRKNYFELFQLGHLLMFPLLGLLCAHGTAQLLQYPMFGFFLCVPILFVLLERSWRLLRSFRSQPAIAKRLDKSTVLISAKRRDDKDWNFSAGQYCLVQVPAISRFQWHPFTISGVHGKVLQVHIKADGDWTNKLHELVSSSEGRELRVGIDGPFGAPAQAFYDYDYSLIIGSGIGVTPFSAIINDLEDQLLDADDRDPWAARRRSSTVVKHPNPSRRVDFHWVVKDKSDLLWFSDLLNRIIDNDASLARRGDLDLNIHTHITTKRNNISTHVFRYVLDSYRTEKAPYSALTGLKQPSHFGRPDFAAILNDHMDQLLEVGIRDKKIGVFFCGVPVVGEIISNQCHENTVRGRQLKVNLEYEFNMEVFG</sequence>
<dbReference type="SMART" id="SM00054">
    <property type="entry name" value="EFh"/>
    <property type="match status" value="1"/>
</dbReference>
<evidence type="ECO:0000259" key="14">
    <source>
        <dbReference type="PROSITE" id="PS51384"/>
    </source>
</evidence>
<keyword evidence="2" id="KW-0285">Flavoprotein</keyword>
<dbReference type="Pfam" id="PF01794">
    <property type="entry name" value="Ferric_reduct"/>
    <property type="match status" value="1"/>
</dbReference>
<dbReference type="GO" id="GO:0016175">
    <property type="term" value="F:superoxide-generating NAD(P)H oxidase activity"/>
    <property type="evidence" value="ECO:0007669"/>
    <property type="project" value="TreeGrafter"/>
</dbReference>
<dbReference type="GO" id="GO:0006952">
    <property type="term" value="P:defense response"/>
    <property type="evidence" value="ECO:0007669"/>
    <property type="project" value="TreeGrafter"/>
</dbReference>
<reference evidence="16" key="2">
    <citation type="submission" date="2020-04" db="EMBL/GenBank/DDBJ databases">
        <authorList>
            <consortium name="NCBI Genome Project"/>
        </authorList>
    </citation>
    <scope>NUCLEOTIDE SEQUENCE</scope>
    <source>
        <strain evidence="16">CBS 342.82</strain>
    </source>
</reference>
<dbReference type="Proteomes" id="UP000504637">
    <property type="component" value="Unplaced"/>
</dbReference>
<dbReference type="GO" id="GO:0042554">
    <property type="term" value="P:superoxide anion generation"/>
    <property type="evidence" value="ECO:0007669"/>
    <property type="project" value="TreeGrafter"/>
</dbReference>
<dbReference type="InterPro" id="IPR013112">
    <property type="entry name" value="FAD-bd_8"/>
</dbReference>
<dbReference type="Gene3D" id="2.40.30.10">
    <property type="entry name" value="Translation factors"/>
    <property type="match status" value="1"/>
</dbReference>
<keyword evidence="4" id="KW-0274">FAD</keyword>
<name>A0A6J3LWF5_9PEZI</name>
<keyword evidence="8 12" id="KW-1133">Transmembrane helix</keyword>
<evidence type="ECO:0000313" key="16">
    <source>
        <dbReference type="RefSeq" id="XP_033456008.1"/>
    </source>
</evidence>
<dbReference type="GO" id="GO:0006811">
    <property type="term" value="P:monoatomic ion transport"/>
    <property type="evidence" value="ECO:0007669"/>
    <property type="project" value="UniProtKB-KW"/>
</dbReference>
<dbReference type="CDD" id="cd06186">
    <property type="entry name" value="NOX_Duox_like_FAD_NADP"/>
    <property type="match status" value="1"/>
</dbReference>
<dbReference type="PROSITE" id="PS00018">
    <property type="entry name" value="EF_HAND_1"/>
    <property type="match status" value="1"/>
</dbReference>
<protein>
    <recommendedName>
        <fullName evidence="17">FAD-binding FR-type domain-containing protein</fullName>
    </recommendedName>
</protein>
<dbReference type="SUPFAM" id="SSF63380">
    <property type="entry name" value="Riboflavin synthase domain-like"/>
    <property type="match status" value="1"/>
</dbReference>
<dbReference type="Pfam" id="PF08030">
    <property type="entry name" value="NAD_binding_6"/>
    <property type="match status" value="1"/>
</dbReference>
<feature type="transmembrane region" description="Helical" evidence="12">
    <location>
        <begin position="272"/>
        <end position="293"/>
    </location>
</feature>
<keyword evidence="15" id="KW-1185">Reference proteome</keyword>
<dbReference type="Gene3D" id="1.10.238.10">
    <property type="entry name" value="EF-hand"/>
    <property type="match status" value="1"/>
</dbReference>